<dbReference type="InterPro" id="IPR036388">
    <property type="entry name" value="WH-like_DNA-bd_sf"/>
</dbReference>
<dbReference type="Proteomes" id="UP000477651">
    <property type="component" value="Unassembled WGS sequence"/>
</dbReference>
<evidence type="ECO:0000313" key="6">
    <source>
        <dbReference type="EMBL" id="NEN75157.1"/>
    </source>
</evidence>
<organism evidence="6 7">
    <name type="scientific">Pelistega ratti</name>
    <dbReference type="NCBI Taxonomy" id="2652177"/>
    <lineage>
        <taxon>Bacteria</taxon>
        <taxon>Pseudomonadati</taxon>
        <taxon>Pseudomonadota</taxon>
        <taxon>Betaproteobacteria</taxon>
        <taxon>Burkholderiales</taxon>
        <taxon>Alcaligenaceae</taxon>
        <taxon>Pelistega</taxon>
    </lineage>
</organism>
<evidence type="ECO:0000259" key="5">
    <source>
        <dbReference type="PROSITE" id="PS50931"/>
    </source>
</evidence>
<feature type="domain" description="HTH lysR-type" evidence="5">
    <location>
        <begin position="9"/>
        <end position="66"/>
    </location>
</feature>
<dbReference type="InterPro" id="IPR005119">
    <property type="entry name" value="LysR_subst-bd"/>
</dbReference>
<evidence type="ECO:0000256" key="1">
    <source>
        <dbReference type="ARBA" id="ARBA00009437"/>
    </source>
</evidence>
<keyword evidence="7" id="KW-1185">Reference proteome</keyword>
<dbReference type="AlphaFoldDB" id="A0A6L9Y5G8"/>
<dbReference type="SUPFAM" id="SSF53850">
    <property type="entry name" value="Periplasmic binding protein-like II"/>
    <property type="match status" value="1"/>
</dbReference>
<dbReference type="InterPro" id="IPR058163">
    <property type="entry name" value="LysR-type_TF_proteobact-type"/>
</dbReference>
<dbReference type="EMBL" id="JAAGYR010000003">
    <property type="protein sequence ID" value="NEN75157.1"/>
    <property type="molecule type" value="Genomic_DNA"/>
</dbReference>
<keyword evidence="3" id="KW-0238">DNA-binding</keyword>
<gene>
    <name evidence="6" type="ORF">F9B74_02290</name>
</gene>
<dbReference type="SUPFAM" id="SSF46785">
    <property type="entry name" value="Winged helix' DNA-binding domain"/>
    <property type="match status" value="1"/>
</dbReference>
<reference evidence="6 7" key="1">
    <citation type="submission" date="2020-02" db="EMBL/GenBank/DDBJ databases">
        <title>Pelistega sp. NLN82 were isolated from wild rodents of the Hainan Island.</title>
        <authorList>
            <person name="Niu N."/>
            <person name="Zhou J."/>
        </authorList>
    </citation>
    <scope>NUCLEOTIDE SEQUENCE [LARGE SCALE GENOMIC DNA]</scope>
    <source>
        <strain evidence="6 7">NLN82</strain>
    </source>
</reference>
<sequence length="302" mass="35029">MNTLSLKDLDLNDLYLFVHVVEARNFSEAARKLNIPKATVSRRIMRLEKQLGVALVQRNTRQFEITHIGQQFYSYCLDFVSKAEEIEHFIRNQNHFSGKVKFSCPREMLDTHITPILVTFMQTYPSIQIHIENTNQPLNLIQEQIDFAIRGRPLPLKDSTLISRPLFTTRHYLVASSRLTTKPVEHLTELLNFPSLSWSSQKPQWEIHHKHTGQRIFLDHQPVSYCDNFFFLQKAVLSSIGIASLPEALVLPHLISGEMVALLPEEWELPSWLIHAAYTSRKLSYPAKLLLDFLAERLNNYP</sequence>
<dbReference type="RefSeq" id="WP_159990575.1">
    <property type="nucleotide sequence ID" value="NZ_CP047165.1"/>
</dbReference>
<comment type="caution">
    <text evidence="6">The sequence shown here is derived from an EMBL/GenBank/DDBJ whole genome shotgun (WGS) entry which is preliminary data.</text>
</comment>
<comment type="similarity">
    <text evidence="1">Belongs to the LysR transcriptional regulatory family.</text>
</comment>
<proteinExistence type="inferred from homology"/>
<dbReference type="GO" id="GO:0043565">
    <property type="term" value="F:sequence-specific DNA binding"/>
    <property type="evidence" value="ECO:0007669"/>
    <property type="project" value="TreeGrafter"/>
</dbReference>
<dbReference type="InterPro" id="IPR000847">
    <property type="entry name" value="LysR_HTH_N"/>
</dbReference>
<dbReference type="PROSITE" id="PS50931">
    <property type="entry name" value="HTH_LYSR"/>
    <property type="match status" value="1"/>
</dbReference>
<protein>
    <submittedName>
        <fullName evidence="6">LysR family transcriptional regulator</fullName>
    </submittedName>
</protein>
<name>A0A6L9Y5G8_9BURK</name>
<dbReference type="Pfam" id="PF03466">
    <property type="entry name" value="LysR_substrate"/>
    <property type="match status" value="1"/>
</dbReference>
<evidence type="ECO:0000313" key="7">
    <source>
        <dbReference type="Proteomes" id="UP000477651"/>
    </source>
</evidence>
<dbReference type="InterPro" id="IPR036390">
    <property type="entry name" value="WH_DNA-bd_sf"/>
</dbReference>
<evidence type="ECO:0000256" key="4">
    <source>
        <dbReference type="ARBA" id="ARBA00023163"/>
    </source>
</evidence>
<accession>A0A6L9Y5G8</accession>
<keyword evidence="4" id="KW-0804">Transcription</keyword>
<keyword evidence="2" id="KW-0805">Transcription regulation</keyword>
<dbReference type="Gene3D" id="3.40.190.290">
    <property type="match status" value="1"/>
</dbReference>
<evidence type="ECO:0000256" key="3">
    <source>
        <dbReference type="ARBA" id="ARBA00023125"/>
    </source>
</evidence>
<dbReference type="PANTHER" id="PTHR30537:SF31">
    <property type="entry name" value="TRANSCRIPTIONAL REGULATOR, LYSR FAMILY"/>
    <property type="match status" value="1"/>
</dbReference>
<dbReference type="Pfam" id="PF00126">
    <property type="entry name" value="HTH_1"/>
    <property type="match status" value="1"/>
</dbReference>
<dbReference type="FunFam" id="1.10.10.10:FF:000001">
    <property type="entry name" value="LysR family transcriptional regulator"/>
    <property type="match status" value="1"/>
</dbReference>
<evidence type="ECO:0000256" key="2">
    <source>
        <dbReference type="ARBA" id="ARBA00023015"/>
    </source>
</evidence>
<dbReference type="PANTHER" id="PTHR30537">
    <property type="entry name" value="HTH-TYPE TRANSCRIPTIONAL REGULATOR"/>
    <property type="match status" value="1"/>
</dbReference>
<dbReference type="GO" id="GO:0006351">
    <property type="term" value="P:DNA-templated transcription"/>
    <property type="evidence" value="ECO:0007669"/>
    <property type="project" value="TreeGrafter"/>
</dbReference>
<dbReference type="GO" id="GO:0003700">
    <property type="term" value="F:DNA-binding transcription factor activity"/>
    <property type="evidence" value="ECO:0007669"/>
    <property type="project" value="InterPro"/>
</dbReference>
<dbReference type="PRINTS" id="PR00039">
    <property type="entry name" value="HTHLYSR"/>
</dbReference>
<dbReference type="Gene3D" id="1.10.10.10">
    <property type="entry name" value="Winged helix-like DNA-binding domain superfamily/Winged helix DNA-binding domain"/>
    <property type="match status" value="1"/>
</dbReference>